<evidence type="ECO:0000313" key="7">
    <source>
        <dbReference type="EMBL" id="TDL29928.1"/>
    </source>
</evidence>
<dbReference type="STRING" id="50990.A0A4V3AZP7"/>
<dbReference type="PROSITE" id="PS50090">
    <property type="entry name" value="MYB_LIKE"/>
    <property type="match status" value="2"/>
</dbReference>
<dbReference type="Proteomes" id="UP000294933">
    <property type="component" value="Unassembled WGS sequence"/>
</dbReference>
<evidence type="ECO:0000259" key="5">
    <source>
        <dbReference type="PROSITE" id="PS50090"/>
    </source>
</evidence>
<gene>
    <name evidence="7" type="ORF">BD410DRAFT_711064</name>
</gene>
<keyword evidence="2" id="KW-0238">DNA-binding</keyword>
<dbReference type="AlphaFoldDB" id="A0A4V3AZP7"/>
<evidence type="ECO:0000259" key="6">
    <source>
        <dbReference type="PROSITE" id="PS51294"/>
    </source>
</evidence>
<feature type="region of interest" description="Disordered" evidence="4">
    <location>
        <begin position="289"/>
        <end position="324"/>
    </location>
</feature>
<dbReference type="CDD" id="cd00167">
    <property type="entry name" value="SANT"/>
    <property type="match status" value="1"/>
</dbReference>
<feature type="domain" description="Myb-like" evidence="5">
    <location>
        <begin position="141"/>
        <end position="202"/>
    </location>
</feature>
<dbReference type="Gene3D" id="1.10.10.60">
    <property type="entry name" value="Homeodomain-like"/>
    <property type="match status" value="2"/>
</dbReference>
<dbReference type="InterPro" id="IPR009057">
    <property type="entry name" value="Homeodomain-like_sf"/>
</dbReference>
<dbReference type="InterPro" id="IPR001005">
    <property type="entry name" value="SANT/Myb"/>
</dbReference>
<keyword evidence="3" id="KW-0539">Nucleus</keyword>
<dbReference type="GO" id="GO:0003700">
    <property type="term" value="F:DNA-binding transcription factor activity"/>
    <property type="evidence" value="ECO:0007669"/>
    <property type="project" value="TreeGrafter"/>
</dbReference>
<dbReference type="VEuPathDB" id="FungiDB:BD410DRAFT_711064"/>
<dbReference type="Pfam" id="PF00249">
    <property type="entry name" value="Myb_DNA-binding"/>
    <property type="match status" value="1"/>
</dbReference>
<sequence length="401" mass="45485">MNAGKLAEMVKTHGLVYKKGKFSALETSQIKTAIEEYQNNKGLTNEQLNEIIFAKETKNKDNAFWSEITAQVPQRPIIAVYHHVKRTYHPMKMQGKWMPAEDESLKTAVAELGQAWEKISLRVGRMAADCRDRWRNHLVGREVRATGIWSKEEEEELTRIVTEMTVAQGKDQDNDIFWGQVSERMGNKRGRQQCRIKWTDALSKTVKNEGHRPRWSQQDAFILVHKIASMNVHDDSEIDWKLLPDSDWNLWSAHALQRRWFTLKRSVRGYETMTHQEIMDILRLKKAHLPPSPPAPRKNRVSSAAWVPSEGPEDMSQPTQQSAPQEMFAPQLLAEANATIAAPLGMIEETRVEESMAAPSEGAENLTVEETEVVEDMIEADDSSSSSSESGDEDSESSGSD</sequence>
<dbReference type="EMBL" id="ML170156">
    <property type="protein sequence ID" value="TDL29928.1"/>
    <property type="molecule type" value="Genomic_DNA"/>
</dbReference>
<protein>
    <submittedName>
        <fullName evidence="7">Uncharacterized protein</fullName>
    </submittedName>
</protein>
<dbReference type="SUPFAM" id="SSF46689">
    <property type="entry name" value="Homeodomain-like"/>
    <property type="match status" value="2"/>
</dbReference>
<dbReference type="PANTHER" id="PTHR46380">
    <property type="entry name" value="CYCLIN-D-BINDING MYB-LIKE TRANSCRIPTION FACTOR 1"/>
    <property type="match status" value="1"/>
</dbReference>
<keyword evidence="8" id="KW-1185">Reference proteome</keyword>
<feature type="region of interest" description="Disordered" evidence="4">
    <location>
        <begin position="374"/>
        <end position="401"/>
    </location>
</feature>
<dbReference type="InterPro" id="IPR051651">
    <property type="entry name" value="DMTF1_DNA-bind_reg"/>
</dbReference>
<feature type="compositionally biased region" description="Acidic residues" evidence="4">
    <location>
        <begin position="390"/>
        <end position="401"/>
    </location>
</feature>
<dbReference type="OrthoDB" id="39591at2759"/>
<feature type="domain" description="HTH myb-type" evidence="6">
    <location>
        <begin position="89"/>
        <end position="142"/>
    </location>
</feature>
<dbReference type="Pfam" id="PF13921">
    <property type="entry name" value="Myb_DNA-bind_6"/>
    <property type="match status" value="1"/>
</dbReference>
<organism evidence="7 8">
    <name type="scientific">Rickenella mellea</name>
    <dbReference type="NCBI Taxonomy" id="50990"/>
    <lineage>
        <taxon>Eukaryota</taxon>
        <taxon>Fungi</taxon>
        <taxon>Dikarya</taxon>
        <taxon>Basidiomycota</taxon>
        <taxon>Agaricomycotina</taxon>
        <taxon>Agaricomycetes</taxon>
        <taxon>Hymenochaetales</taxon>
        <taxon>Rickenellaceae</taxon>
        <taxon>Rickenella</taxon>
    </lineage>
</organism>
<dbReference type="GO" id="GO:0000976">
    <property type="term" value="F:transcription cis-regulatory region binding"/>
    <property type="evidence" value="ECO:0007669"/>
    <property type="project" value="TreeGrafter"/>
</dbReference>
<dbReference type="SMART" id="SM00717">
    <property type="entry name" value="SANT"/>
    <property type="match status" value="4"/>
</dbReference>
<accession>A0A4V3AZP7</accession>
<dbReference type="InterPro" id="IPR017930">
    <property type="entry name" value="Myb_dom"/>
</dbReference>
<name>A0A4V3AZP7_9AGAM</name>
<reference evidence="7 8" key="1">
    <citation type="submission" date="2018-06" db="EMBL/GenBank/DDBJ databases">
        <title>A transcriptomic atlas of mushroom development highlights an independent origin of complex multicellularity.</title>
        <authorList>
            <consortium name="DOE Joint Genome Institute"/>
            <person name="Krizsan K."/>
            <person name="Almasi E."/>
            <person name="Merenyi Z."/>
            <person name="Sahu N."/>
            <person name="Viragh M."/>
            <person name="Koszo T."/>
            <person name="Mondo S."/>
            <person name="Kiss B."/>
            <person name="Balint B."/>
            <person name="Kues U."/>
            <person name="Barry K."/>
            <person name="Hegedus J.C."/>
            <person name="Henrissat B."/>
            <person name="Johnson J."/>
            <person name="Lipzen A."/>
            <person name="Ohm R."/>
            <person name="Nagy I."/>
            <person name="Pangilinan J."/>
            <person name="Yan J."/>
            <person name="Xiong Y."/>
            <person name="Grigoriev I.V."/>
            <person name="Hibbett D.S."/>
            <person name="Nagy L.G."/>
        </authorList>
    </citation>
    <scope>NUCLEOTIDE SEQUENCE [LARGE SCALE GENOMIC DNA]</scope>
    <source>
        <strain evidence="7 8">SZMC22713</strain>
    </source>
</reference>
<evidence type="ECO:0000256" key="3">
    <source>
        <dbReference type="ARBA" id="ARBA00023242"/>
    </source>
</evidence>
<dbReference type="PROSITE" id="PS51294">
    <property type="entry name" value="HTH_MYB"/>
    <property type="match status" value="1"/>
</dbReference>
<dbReference type="PANTHER" id="PTHR46380:SF2">
    <property type="entry name" value="CYCLIN-D-BINDING MYB-LIKE TRANSCRIPTION FACTOR 1"/>
    <property type="match status" value="1"/>
</dbReference>
<dbReference type="GO" id="GO:0005634">
    <property type="term" value="C:nucleus"/>
    <property type="evidence" value="ECO:0007669"/>
    <property type="project" value="UniProtKB-SubCell"/>
</dbReference>
<comment type="subcellular location">
    <subcellularLocation>
        <location evidence="1">Nucleus</location>
    </subcellularLocation>
</comment>
<evidence type="ECO:0000256" key="1">
    <source>
        <dbReference type="ARBA" id="ARBA00004123"/>
    </source>
</evidence>
<feature type="domain" description="Myb-like" evidence="5">
    <location>
        <begin position="89"/>
        <end position="138"/>
    </location>
</feature>
<evidence type="ECO:0000313" key="8">
    <source>
        <dbReference type="Proteomes" id="UP000294933"/>
    </source>
</evidence>
<proteinExistence type="predicted"/>
<evidence type="ECO:0000256" key="4">
    <source>
        <dbReference type="SAM" id="MobiDB-lite"/>
    </source>
</evidence>
<evidence type="ECO:0000256" key="2">
    <source>
        <dbReference type="ARBA" id="ARBA00023125"/>
    </source>
</evidence>